<accession>A0A660CFQ0</accession>
<dbReference type="EC" id="2.3.1.20" evidence="4 11"/>
<evidence type="ECO:0000256" key="11">
    <source>
        <dbReference type="RuleBase" id="RU361241"/>
    </source>
</evidence>
<evidence type="ECO:0000256" key="5">
    <source>
        <dbReference type="ARBA" id="ARBA00022516"/>
    </source>
</evidence>
<evidence type="ECO:0000256" key="10">
    <source>
        <dbReference type="ARBA" id="ARBA00048109"/>
    </source>
</evidence>
<dbReference type="GO" id="GO:0019432">
    <property type="term" value="P:triglyceride biosynthetic process"/>
    <property type="evidence" value="ECO:0007669"/>
    <property type="project" value="UniProtKB-UniPathway"/>
</dbReference>
<dbReference type="InterPro" id="IPR004255">
    <property type="entry name" value="O-acyltransferase_WSD1_N"/>
</dbReference>
<dbReference type="GO" id="GO:0071731">
    <property type="term" value="P:response to nitric oxide"/>
    <property type="evidence" value="ECO:0007669"/>
    <property type="project" value="TreeGrafter"/>
</dbReference>
<dbReference type="InterPro" id="IPR009721">
    <property type="entry name" value="O-acyltransferase_WSD1_C"/>
</dbReference>
<organism evidence="14 15">
    <name type="scientific">Prauserella rugosa</name>
    <dbReference type="NCBI Taxonomy" id="43354"/>
    <lineage>
        <taxon>Bacteria</taxon>
        <taxon>Bacillati</taxon>
        <taxon>Actinomycetota</taxon>
        <taxon>Actinomycetes</taxon>
        <taxon>Pseudonocardiales</taxon>
        <taxon>Pseudonocardiaceae</taxon>
        <taxon>Prauserella</taxon>
    </lineage>
</organism>
<dbReference type="PANTHER" id="PTHR31650:SF1">
    <property type="entry name" value="WAX ESTER SYNTHASE_DIACYLGLYCEROL ACYLTRANSFERASE 4-RELATED"/>
    <property type="match status" value="1"/>
</dbReference>
<evidence type="ECO:0000256" key="2">
    <source>
        <dbReference type="ARBA" id="ARBA00005189"/>
    </source>
</evidence>
<evidence type="ECO:0000256" key="8">
    <source>
        <dbReference type="ARBA" id="ARBA00023098"/>
    </source>
</evidence>
<dbReference type="Pfam" id="PF03007">
    <property type="entry name" value="WS_DGAT_cat"/>
    <property type="match status" value="1"/>
</dbReference>
<keyword evidence="9 11" id="KW-0012">Acyltransferase</keyword>
<dbReference type="PANTHER" id="PTHR31650">
    <property type="entry name" value="O-ACYLTRANSFERASE (WSD1-LIKE) FAMILY PROTEIN"/>
    <property type="match status" value="1"/>
</dbReference>
<reference evidence="14 15" key="1">
    <citation type="submission" date="2019-07" db="EMBL/GenBank/DDBJ databases">
        <title>R&amp;d 2014.</title>
        <authorList>
            <person name="Klenk H.-P."/>
        </authorList>
    </citation>
    <scope>NUCLEOTIDE SEQUENCE [LARGE SCALE GENOMIC DNA]</scope>
    <source>
        <strain evidence="14 15">DSM 43194</strain>
    </source>
</reference>
<evidence type="ECO:0000256" key="9">
    <source>
        <dbReference type="ARBA" id="ARBA00023315"/>
    </source>
</evidence>
<dbReference type="OrthoDB" id="9810950at2"/>
<proteinExistence type="inferred from homology"/>
<dbReference type="EMBL" id="VLJV01000001">
    <property type="protein sequence ID" value="TWH20513.1"/>
    <property type="molecule type" value="Genomic_DNA"/>
</dbReference>
<evidence type="ECO:0000256" key="4">
    <source>
        <dbReference type="ARBA" id="ARBA00013244"/>
    </source>
</evidence>
<keyword evidence="15" id="KW-1185">Reference proteome</keyword>
<evidence type="ECO:0000256" key="3">
    <source>
        <dbReference type="ARBA" id="ARBA00009587"/>
    </source>
</evidence>
<keyword evidence="5 11" id="KW-0444">Lipid biosynthesis</keyword>
<dbReference type="InterPro" id="IPR045034">
    <property type="entry name" value="O-acyltransferase_WSD1-like"/>
</dbReference>
<evidence type="ECO:0000313" key="14">
    <source>
        <dbReference type="EMBL" id="TWH20513.1"/>
    </source>
</evidence>
<dbReference type="Proteomes" id="UP000317303">
    <property type="component" value="Unassembled WGS sequence"/>
</dbReference>
<keyword evidence="6 11" id="KW-0808">Transferase</keyword>
<comment type="pathway">
    <text evidence="2">Lipid metabolism.</text>
</comment>
<dbReference type="RefSeq" id="WP_030534262.1">
    <property type="nucleotide sequence ID" value="NZ_JOIJ01000027.1"/>
</dbReference>
<protein>
    <recommendedName>
        <fullName evidence="4 11">Diacylglycerol O-acyltransferase</fullName>
        <ecNumber evidence="4 11">2.3.1.20</ecNumber>
    </recommendedName>
</protein>
<evidence type="ECO:0000256" key="6">
    <source>
        <dbReference type="ARBA" id="ARBA00022679"/>
    </source>
</evidence>
<dbReference type="GO" id="GO:0005886">
    <property type="term" value="C:plasma membrane"/>
    <property type="evidence" value="ECO:0007669"/>
    <property type="project" value="TreeGrafter"/>
</dbReference>
<evidence type="ECO:0000256" key="1">
    <source>
        <dbReference type="ARBA" id="ARBA00004771"/>
    </source>
</evidence>
<dbReference type="SUPFAM" id="SSF52777">
    <property type="entry name" value="CoA-dependent acyltransferases"/>
    <property type="match status" value="1"/>
</dbReference>
<gene>
    <name evidence="14" type="ORF">JD82_02359</name>
</gene>
<feature type="domain" description="O-acyltransferase WSD1-like N-terminal" evidence="12">
    <location>
        <begin position="5"/>
        <end position="276"/>
    </location>
</feature>
<sequence length="472" mass="51291">MLDRLSALDASFLNGEQSSTPMHAGSVAVLERPREGFGFEAVMELVRRRLDYLPRYRRRLLSVPGNLARPVWVDDVDFDLTYHVRRSALPAPGTDRQLFELVARLMQRPLDRDRPLWEAYYIEGLDGGRVALVTKTHQALVDGVRTVDLAQVLFEDAGERRDDGTDDGAEWTPRRQPTWPSLVAGAVGEAASSPRDLVDNMRFLADGVVAGIGRTARTAGTAMSVAGALRRSSPAPAATRLNAPVSRGRVFAGVRTDLEAFRRVRAARDCTVNDVIFTVLSGALRQWLQSRGHVPSTASVRALVPTALQADDAEFSPAELTTSHIAAHYIDLPVGEPDPVVRLRHVSHAMCEQLRPTRPVTARAMVRMGGFAPATMHSMAARVAGAAPRGGFNVLIANTPGPQEPLQAGSAQLSAIYPVLPLAKDQSLAVGVTSYRGSVYFGLNGDRKAMHDVDVLAETIEESLEELRGSTW</sequence>
<evidence type="ECO:0000256" key="7">
    <source>
        <dbReference type="ARBA" id="ARBA00022798"/>
    </source>
</evidence>
<evidence type="ECO:0000259" key="12">
    <source>
        <dbReference type="Pfam" id="PF03007"/>
    </source>
</evidence>
<comment type="similarity">
    <text evidence="3 11">Belongs to the long-chain O-acyltransferase family.</text>
</comment>
<comment type="caution">
    <text evidence="14">The sequence shown here is derived from an EMBL/GenBank/DDBJ whole genome shotgun (WGS) entry which is preliminary data.</text>
</comment>
<evidence type="ECO:0000259" key="13">
    <source>
        <dbReference type="Pfam" id="PF06974"/>
    </source>
</evidence>
<evidence type="ECO:0000313" key="15">
    <source>
        <dbReference type="Proteomes" id="UP000317303"/>
    </source>
</evidence>
<name>A0A660CFQ0_9PSEU</name>
<dbReference type="GO" id="GO:0006071">
    <property type="term" value="P:glycerol metabolic process"/>
    <property type="evidence" value="ECO:0007669"/>
    <property type="project" value="UniProtKB-KW"/>
</dbReference>
<dbReference type="GO" id="GO:0051701">
    <property type="term" value="P:biological process involved in interaction with host"/>
    <property type="evidence" value="ECO:0007669"/>
    <property type="project" value="TreeGrafter"/>
</dbReference>
<dbReference type="NCBIfam" id="TIGR02946">
    <property type="entry name" value="acyl_WS_DGAT"/>
    <property type="match status" value="1"/>
</dbReference>
<dbReference type="AlphaFoldDB" id="A0A660CFQ0"/>
<dbReference type="GO" id="GO:0001666">
    <property type="term" value="P:response to hypoxia"/>
    <property type="evidence" value="ECO:0007669"/>
    <property type="project" value="TreeGrafter"/>
</dbReference>
<dbReference type="Pfam" id="PF06974">
    <property type="entry name" value="WS_DGAT_C"/>
    <property type="match status" value="1"/>
</dbReference>
<dbReference type="UniPathway" id="UPA00282"/>
<comment type="pathway">
    <text evidence="1 11">Glycerolipid metabolism; triacylglycerol biosynthesis.</text>
</comment>
<feature type="domain" description="O-acyltransferase WSD1 C-terminal" evidence="13">
    <location>
        <begin position="325"/>
        <end position="467"/>
    </location>
</feature>
<keyword evidence="7 11" id="KW-0319">Glycerol metabolism</keyword>
<dbReference type="GO" id="GO:0004144">
    <property type="term" value="F:diacylglycerol O-acyltransferase activity"/>
    <property type="evidence" value="ECO:0007669"/>
    <property type="project" value="UniProtKB-EC"/>
</dbReference>
<keyword evidence="8 11" id="KW-0443">Lipid metabolism</keyword>
<dbReference type="InterPro" id="IPR014292">
    <property type="entry name" value="Acyl_transf_WS/DGAT"/>
</dbReference>
<comment type="catalytic activity">
    <reaction evidence="10 11">
        <text>an acyl-CoA + a 1,2-diacyl-sn-glycerol = a triacyl-sn-glycerol + CoA</text>
        <dbReference type="Rhea" id="RHEA:10868"/>
        <dbReference type="ChEBI" id="CHEBI:17815"/>
        <dbReference type="ChEBI" id="CHEBI:57287"/>
        <dbReference type="ChEBI" id="CHEBI:58342"/>
        <dbReference type="ChEBI" id="CHEBI:64615"/>
        <dbReference type="EC" id="2.3.1.20"/>
    </reaction>
</comment>